<dbReference type="OrthoDB" id="7475867at2759"/>
<feature type="region of interest" description="Disordered" evidence="1">
    <location>
        <begin position="1"/>
        <end position="27"/>
    </location>
</feature>
<evidence type="ECO:0000256" key="1">
    <source>
        <dbReference type="SAM" id="MobiDB-lite"/>
    </source>
</evidence>
<evidence type="ECO:0000313" key="2">
    <source>
        <dbReference type="EMBL" id="CAB0028686.1"/>
    </source>
</evidence>
<dbReference type="AlphaFoldDB" id="A0A6H5HTF3"/>
<accession>A0A6H5HTF3</accession>
<sequence>MRLHGLGLRTRSPRPPTSTTLRAGSGTCHSARPMVGRLVCRRTNYTSGCAVALPGLVTSGAASVAQPAAVNLCGAFLPYMACLQAPETPQGLRRKYYYLRRNPSNHQRAGRNFLGGIHWAPHPGRALSGAALSDFSNTDRVRSTPAAAGDSCLQLLTRGRVVESEYTELSALNRTGYPDRGGVKNVHQLPGEGICLRATVKTRYLKQPSPGSGHPDGDPPMPSSLILIFCLHRRESPYLHSRPRRLAADHGLHHRRQREVVSNGGTQFGALLHPRRTTVQRVLGVLIGTAVAVVAPSSRLPPRRPTQIPTETTMSGEYLCQTERQDAVLPGQPLLQDRTDCDGPAASTGLSQPFGPLLLAALSQLVTMRIHFSRCQPEVLGTRLLAPEIERREGPRVDIPGQTPGQHTRRLMGDRAVPSNGPDRHRPLRLTQQGDIPAIQGLGPYGRTVQGHRPHYSHVKAPAVRLGTAQIGQKLRQRTGRSQQPRHEPLKRSLFRATSPTRQAARGAIRRRGFRAAALPFGRSTSLPTFQEAGTEPRARQALNSPPALAAPAHPRRGRGQQLDRVFHHGPGAVFFLTQPKYGCVELLTGHFWDPVDPLALTGRRRGHAGRPQMPPEAGTGPTANNRCPGTPAGDFGQGRQGGAYGADKFISHCLVWPPPWVAVKKFSP</sequence>
<gene>
    <name evidence="2" type="ORF">TBRA_LOCUS825</name>
</gene>
<dbReference type="Proteomes" id="UP000479190">
    <property type="component" value="Unassembled WGS sequence"/>
</dbReference>
<protein>
    <submittedName>
        <fullName evidence="2">Uncharacterized protein</fullName>
    </submittedName>
</protein>
<keyword evidence="3" id="KW-1185">Reference proteome</keyword>
<name>A0A6H5HTF3_9HYME</name>
<evidence type="ECO:0000313" key="3">
    <source>
        <dbReference type="Proteomes" id="UP000479190"/>
    </source>
</evidence>
<organism evidence="2 3">
    <name type="scientific">Trichogramma brassicae</name>
    <dbReference type="NCBI Taxonomy" id="86971"/>
    <lineage>
        <taxon>Eukaryota</taxon>
        <taxon>Metazoa</taxon>
        <taxon>Ecdysozoa</taxon>
        <taxon>Arthropoda</taxon>
        <taxon>Hexapoda</taxon>
        <taxon>Insecta</taxon>
        <taxon>Pterygota</taxon>
        <taxon>Neoptera</taxon>
        <taxon>Endopterygota</taxon>
        <taxon>Hymenoptera</taxon>
        <taxon>Apocrita</taxon>
        <taxon>Proctotrupomorpha</taxon>
        <taxon>Chalcidoidea</taxon>
        <taxon>Trichogrammatidae</taxon>
        <taxon>Trichogramma</taxon>
    </lineage>
</organism>
<feature type="region of interest" description="Disordered" evidence="1">
    <location>
        <begin position="474"/>
        <end position="493"/>
    </location>
</feature>
<feature type="region of interest" description="Disordered" evidence="1">
    <location>
        <begin position="605"/>
        <end position="641"/>
    </location>
</feature>
<proteinExistence type="predicted"/>
<reference evidence="2 3" key="1">
    <citation type="submission" date="2020-02" db="EMBL/GenBank/DDBJ databases">
        <authorList>
            <person name="Ferguson B K."/>
        </authorList>
    </citation>
    <scope>NUCLEOTIDE SEQUENCE [LARGE SCALE GENOMIC DNA]</scope>
</reference>
<dbReference type="EMBL" id="CADCXV010000173">
    <property type="protein sequence ID" value="CAB0028686.1"/>
    <property type="molecule type" value="Genomic_DNA"/>
</dbReference>
<feature type="region of interest" description="Disordered" evidence="1">
    <location>
        <begin position="395"/>
        <end position="429"/>
    </location>
</feature>
<feature type="compositionally biased region" description="Low complexity" evidence="1">
    <location>
        <begin position="1"/>
        <end position="10"/>
    </location>
</feature>